<dbReference type="PANTHER" id="PTHR40593:SF1">
    <property type="entry name" value="PENICILLIN-BINDING PROTEIN ACTIVATOR LPOB"/>
    <property type="match status" value="1"/>
</dbReference>
<dbReference type="EMBL" id="CP021659">
    <property type="protein sequence ID" value="AWK14413.1"/>
    <property type="molecule type" value="Genomic_DNA"/>
</dbReference>
<evidence type="ECO:0000256" key="1">
    <source>
        <dbReference type="ARBA" id="ARBA00022729"/>
    </source>
</evidence>
<evidence type="ECO:0000256" key="3">
    <source>
        <dbReference type="NCBIfam" id="TIGR02722"/>
    </source>
</evidence>
<dbReference type="AlphaFoldDB" id="A0A2U8I5H2"/>
<comment type="function">
    <text evidence="2">Regulator of peptidoglycan synthesis that is essential for the function of penicillin-binding protein 1B (PBP1b).</text>
</comment>
<keyword evidence="2" id="KW-0449">Lipoprotein</keyword>
<keyword evidence="2" id="KW-0564">Palmitate</keyword>
<dbReference type="Pfam" id="PF08139">
    <property type="entry name" value="LPAM_1"/>
    <property type="match status" value="1"/>
</dbReference>
<keyword evidence="2" id="KW-0573">Peptidoglycan synthesis</keyword>
<dbReference type="GO" id="GO:0008360">
    <property type="term" value="P:regulation of cell shape"/>
    <property type="evidence" value="ECO:0007669"/>
    <property type="project" value="UniProtKB-KW"/>
</dbReference>
<dbReference type="GO" id="GO:0031241">
    <property type="term" value="C:periplasmic side of cell outer membrane"/>
    <property type="evidence" value="ECO:0007669"/>
    <property type="project" value="UniProtKB-UniRule"/>
</dbReference>
<dbReference type="HAMAP" id="MF_01889">
    <property type="entry name" value="LpoB"/>
    <property type="match status" value="1"/>
</dbReference>
<gene>
    <name evidence="2" type="primary">lpoB</name>
    <name evidence="6" type="ORF">CCS41_07880</name>
</gene>
<evidence type="ECO:0000313" key="7">
    <source>
        <dbReference type="Proteomes" id="UP000261875"/>
    </source>
</evidence>
<name>A0A2U8I5H2_9GAMM</name>
<keyword evidence="1 2" id="KW-0732">Signal</keyword>
<dbReference type="NCBIfam" id="TIGR02722">
    <property type="entry name" value="lp"/>
    <property type="match status" value="1"/>
</dbReference>
<dbReference type="GO" id="GO:0009252">
    <property type="term" value="P:peptidoglycan biosynthetic process"/>
    <property type="evidence" value="ECO:0007669"/>
    <property type="project" value="UniProtKB-UniRule"/>
</dbReference>
<dbReference type="InterPro" id="IPR014094">
    <property type="entry name" value="LpoB"/>
</dbReference>
<dbReference type="GO" id="GO:0030234">
    <property type="term" value="F:enzyme regulator activity"/>
    <property type="evidence" value="ECO:0007669"/>
    <property type="project" value="UniProtKB-UniRule"/>
</dbReference>
<evidence type="ECO:0000256" key="5">
    <source>
        <dbReference type="SAM" id="SignalP"/>
    </source>
</evidence>
<evidence type="ECO:0000256" key="4">
    <source>
        <dbReference type="SAM" id="MobiDB-lite"/>
    </source>
</evidence>
<keyword evidence="2" id="KW-0133">Cell shape</keyword>
<dbReference type="KEGG" id="fsm:CCS41_07880"/>
<keyword evidence="7" id="KW-1185">Reference proteome</keyword>
<comment type="subunit">
    <text evidence="2">Interacts with PBP1b.</text>
</comment>
<organism evidence="6 7">
    <name type="scientific">Candidatus Fukatsuia symbiotica</name>
    <dbReference type="NCBI Taxonomy" id="1878942"/>
    <lineage>
        <taxon>Bacteria</taxon>
        <taxon>Pseudomonadati</taxon>
        <taxon>Pseudomonadota</taxon>
        <taxon>Gammaproteobacteria</taxon>
        <taxon>Enterobacterales</taxon>
        <taxon>Yersiniaceae</taxon>
        <taxon>Candidatus Fukatsuia</taxon>
    </lineage>
</organism>
<comment type="subcellular location">
    <subcellularLocation>
        <location evidence="2">Cell outer membrane</location>
        <topology evidence="2">Lipid-anchor</topology>
        <orientation evidence="2">Periplasmic side</orientation>
    </subcellularLocation>
</comment>
<reference evidence="6 7" key="1">
    <citation type="submission" date="2017-05" db="EMBL/GenBank/DDBJ databases">
        <title>Genome sequence of Candidatus Fukatsuia symbiotica and Candidatus Hamiltonella defensa from Acyrthosiphon pisum strain 5D.</title>
        <authorList>
            <person name="Patel V.A."/>
            <person name="Chevignon G."/>
            <person name="Russell J.A."/>
            <person name="Oliver K.M."/>
        </authorList>
    </citation>
    <scope>NUCLEOTIDE SEQUENCE [LARGE SCALE GENOMIC DNA]</scope>
    <source>
        <strain evidence="6 7">5D</strain>
    </source>
</reference>
<dbReference type="Gene3D" id="3.40.50.10610">
    <property type="entry name" value="ABC-type transport auxiliary lipoprotein component"/>
    <property type="match status" value="1"/>
</dbReference>
<dbReference type="STRING" id="1878942.GCA_900128755_00747"/>
<feature type="signal peptide" evidence="5">
    <location>
        <begin position="1"/>
        <end position="21"/>
    </location>
</feature>
<feature type="region of interest" description="Disordered" evidence="4">
    <location>
        <begin position="17"/>
        <end position="37"/>
    </location>
</feature>
<keyword evidence="2" id="KW-0998">Cell outer membrane</keyword>
<dbReference type="OrthoDB" id="6466283at2"/>
<dbReference type="PROSITE" id="PS51257">
    <property type="entry name" value="PROKAR_LIPOPROTEIN"/>
    <property type="match status" value="1"/>
</dbReference>
<dbReference type="PANTHER" id="PTHR40593">
    <property type="entry name" value="PENICILLIN-BINDING PROTEIN ACTIVATOR LPOB"/>
    <property type="match status" value="1"/>
</dbReference>
<dbReference type="RefSeq" id="WP_119797459.1">
    <property type="nucleotide sequence ID" value="NZ_CP021659.1"/>
</dbReference>
<feature type="chain" id="PRO_5015917766" description="Penicillin-binding protein activator LpoB" evidence="5">
    <location>
        <begin position="22"/>
        <end position="205"/>
    </location>
</feature>
<evidence type="ECO:0000256" key="2">
    <source>
        <dbReference type="HAMAP-Rule" id="MF_01889"/>
    </source>
</evidence>
<dbReference type="Pfam" id="PF13036">
    <property type="entry name" value="LpoB"/>
    <property type="match status" value="1"/>
</dbReference>
<evidence type="ECO:0000313" key="6">
    <source>
        <dbReference type="EMBL" id="AWK14413.1"/>
    </source>
</evidence>
<sequence length="205" mass="22065">MKRYFFVALATLMLTGCPSQPPDVPQPPVTIKPSKPSPLPLETTPFETTPSVVETVPQVPKIQSINWAASVEPLVAKMLNANNVTAGSVLLLDSVKNNTNGRLQTSKATEALHRVLASNKKFVLVSSDRLAEAKRTLGLSEEDSLGSRSKAVGLARHVNAQYVLYSDVRGDSKAPTIDMQLMLVQTGEIIWSDDGSIDGGVFDHA</sequence>
<dbReference type="InterPro" id="IPR012640">
    <property type="entry name" value="Membr_lipoprot_lipid_attach_CS"/>
</dbReference>
<feature type="compositionally biased region" description="Pro residues" evidence="4">
    <location>
        <begin position="19"/>
        <end position="37"/>
    </location>
</feature>
<dbReference type="Proteomes" id="UP000261875">
    <property type="component" value="Chromosome"/>
</dbReference>
<proteinExistence type="inferred from homology"/>
<comment type="similarity">
    <text evidence="2">Belongs to the LpoB family.</text>
</comment>
<protein>
    <recommendedName>
        <fullName evidence="2 3">Penicillin-binding protein activator LpoB</fullName>
        <shortName evidence="2">PBP activator LpoB</shortName>
    </recommendedName>
</protein>
<accession>A0A2U8I5H2</accession>
<keyword evidence="2" id="KW-0472">Membrane</keyword>